<comment type="cofactor">
    <cofactor evidence="7 8">
        <name>Zn(2+)</name>
        <dbReference type="ChEBI" id="CHEBI:29105"/>
    </cofactor>
    <text evidence="7 8">Binds 1 zinc ion per subunit.</text>
</comment>
<keyword evidence="5 8" id="KW-0482">Metalloprotease</keyword>
<feature type="domain" description="CAAX prenyl protease 1 N-terminal" evidence="11">
    <location>
        <begin position="43"/>
        <end position="203"/>
    </location>
</feature>
<feature type="binding site" evidence="7">
    <location>
        <position position="277"/>
    </location>
    <ligand>
        <name>Zn(2+)</name>
        <dbReference type="ChEBI" id="CHEBI:29105"/>
        <note>catalytic</note>
    </ligand>
</feature>
<feature type="transmembrane region" description="Helical" evidence="9">
    <location>
        <begin position="175"/>
        <end position="198"/>
    </location>
</feature>
<proteinExistence type="inferred from homology"/>
<reference evidence="12 13" key="1">
    <citation type="submission" date="2020-04" db="EMBL/GenBank/DDBJ databases">
        <title>Genome sequence for Sphingorhabdus sp. strain M1.</title>
        <authorList>
            <person name="Park S.-J."/>
        </authorList>
    </citation>
    <scope>NUCLEOTIDE SEQUENCE [LARGE SCALE GENOMIC DNA]</scope>
    <source>
        <strain evidence="12 13">JK6</strain>
    </source>
</reference>
<evidence type="ECO:0000256" key="8">
    <source>
        <dbReference type="RuleBase" id="RU003983"/>
    </source>
</evidence>
<keyword evidence="9" id="KW-0812">Transmembrane</keyword>
<dbReference type="AlphaFoldDB" id="A0A6H2DKT0"/>
<dbReference type="KEGG" id="phao:HF685_05190"/>
<keyword evidence="13" id="KW-1185">Reference proteome</keyword>
<feature type="transmembrane region" description="Helical" evidence="9">
    <location>
        <begin position="320"/>
        <end position="344"/>
    </location>
</feature>
<dbReference type="InterPro" id="IPR001915">
    <property type="entry name" value="Peptidase_M48"/>
</dbReference>
<feature type="transmembrane region" description="Helical" evidence="9">
    <location>
        <begin position="99"/>
        <end position="122"/>
    </location>
</feature>
<evidence type="ECO:0000256" key="5">
    <source>
        <dbReference type="ARBA" id="ARBA00023049"/>
    </source>
</evidence>
<keyword evidence="4 7" id="KW-0862">Zinc</keyword>
<comment type="similarity">
    <text evidence="8">Belongs to the peptidase M48 family.</text>
</comment>
<dbReference type="GO" id="GO:0046872">
    <property type="term" value="F:metal ion binding"/>
    <property type="evidence" value="ECO:0007669"/>
    <property type="project" value="UniProtKB-KW"/>
</dbReference>
<dbReference type="GO" id="GO:0004222">
    <property type="term" value="F:metalloendopeptidase activity"/>
    <property type="evidence" value="ECO:0007669"/>
    <property type="project" value="InterPro"/>
</dbReference>
<dbReference type="RefSeq" id="WP_168818589.1">
    <property type="nucleotide sequence ID" value="NZ_CP051217.1"/>
</dbReference>
<keyword evidence="1 8" id="KW-0645">Protease</keyword>
<evidence type="ECO:0000256" key="9">
    <source>
        <dbReference type="SAM" id="Phobius"/>
    </source>
</evidence>
<dbReference type="Pfam" id="PF01435">
    <property type="entry name" value="Peptidase_M48"/>
    <property type="match status" value="1"/>
</dbReference>
<dbReference type="Gene3D" id="3.30.2010.10">
    <property type="entry name" value="Metalloproteases ('zincins'), catalytic domain"/>
    <property type="match status" value="1"/>
</dbReference>
<dbReference type="Proteomes" id="UP000501600">
    <property type="component" value="Chromosome"/>
</dbReference>
<dbReference type="GO" id="GO:0071586">
    <property type="term" value="P:CAAX-box protein processing"/>
    <property type="evidence" value="ECO:0007669"/>
    <property type="project" value="InterPro"/>
</dbReference>
<dbReference type="PANTHER" id="PTHR10120">
    <property type="entry name" value="CAAX PRENYL PROTEASE 1"/>
    <property type="match status" value="1"/>
</dbReference>
<evidence type="ECO:0000259" key="11">
    <source>
        <dbReference type="Pfam" id="PF16491"/>
    </source>
</evidence>
<feature type="transmembrane region" description="Helical" evidence="9">
    <location>
        <begin position="142"/>
        <end position="168"/>
    </location>
</feature>
<evidence type="ECO:0000313" key="12">
    <source>
        <dbReference type="EMBL" id="QJB68747.1"/>
    </source>
</evidence>
<keyword evidence="9" id="KW-0472">Membrane</keyword>
<name>A0A6H2DKT0_9SPHN</name>
<protein>
    <submittedName>
        <fullName evidence="12">M48 family metallopeptidase</fullName>
    </submittedName>
</protein>
<dbReference type="CDD" id="cd07343">
    <property type="entry name" value="M48A_Zmpste24p_like"/>
    <property type="match status" value="1"/>
</dbReference>
<evidence type="ECO:0000256" key="4">
    <source>
        <dbReference type="ARBA" id="ARBA00022833"/>
    </source>
</evidence>
<feature type="domain" description="Peptidase M48" evidence="10">
    <location>
        <begin position="211"/>
        <end position="412"/>
    </location>
</feature>
<evidence type="ECO:0000313" key="13">
    <source>
        <dbReference type="Proteomes" id="UP000501600"/>
    </source>
</evidence>
<accession>A0A6H2DKT0</accession>
<evidence type="ECO:0000256" key="3">
    <source>
        <dbReference type="ARBA" id="ARBA00022801"/>
    </source>
</evidence>
<feature type="binding site" evidence="7">
    <location>
        <position position="357"/>
    </location>
    <ligand>
        <name>Zn(2+)</name>
        <dbReference type="ChEBI" id="CHEBI:29105"/>
        <note>catalytic</note>
    </ligand>
</feature>
<feature type="binding site" evidence="7">
    <location>
        <position position="281"/>
    </location>
    <ligand>
        <name>Zn(2+)</name>
        <dbReference type="ChEBI" id="CHEBI:29105"/>
        <note>catalytic</note>
    </ligand>
</feature>
<organism evidence="12 13">
    <name type="scientific">Parasphingorhabdus halotolerans</name>
    <dbReference type="NCBI Taxonomy" id="2725558"/>
    <lineage>
        <taxon>Bacteria</taxon>
        <taxon>Pseudomonadati</taxon>
        <taxon>Pseudomonadota</taxon>
        <taxon>Alphaproteobacteria</taxon>
        <taxon>Sphingomonadales</taxon>
        <taxon>Sphingomonadaceae</taxon>
        <taxon>Parasphingorhabdus</taxon>
    </lineage>
</organism>
<dbReference type="InterPro" id="IPR032456">
    <property type="entry name" value="Peptidase_M48_N"/>
</dbReference>
<keyword evidence="3 8" id="KW-0378">Hydrolase</keyword>
<evidence type="ECO:0000256" key="7">
    <source>
        <dbReference type="PIRSR" id="PIRSR627057-2"/>
    </source>
</evidence>
<feature type="active site" description="Proton donor" evidence="6">
    <location>
        <position position="361"/>
    </location>
</feature>
<keyword evidence="9" id="KW-1133">Transmembrane helix</keyword>
<keyword evidence="2 7" id="KW-0479">Metal-binding</keyword>
<feature type="transmembrane region" description="Helical" evidence="9">
    <location>
        <begin position="60"/>
        <end position="79"/>
    </location>
</feature>
<dbReference type="InterPro" id="IPR027057">
    <property type="entry name" value="CAXX_Prtase_1"/>
</dbReference>
<gene>
    <name evidence="12" type="ORF">HF685_05190</name>
</gene>
<dbReference type="EMBL" id="CP051217">
    <property type="protein sequence ID" value="QJB68747.1"/>
    <property type="molecule type" value="Genomic_DNA"/>
</dbReference>
<sequence length="432" mass="48377">MLRICLLILSAMILIGLPLETGFAQEAAPTAFDAEQASRAYIDTLKGAELEKSNSYFEGGYWLILWGAIVGFLVDLLILQSRLSARFRDWAERVTKRKWLQPGLYALPYSIAGFLIALPWTIYTDFFREKQYDLLDQGFGAWIGELATGFGISLIFFPLIVIAIFAVIRRAPKTWWIWGTGVVAVFLMIGMLLAPVFIAPLFNEYNEMEAGPLRDKIVAMAGENDVPSNHIYVFDQSKQHKRISANVSGFGPTIRISLNDNLLERTDPEEVAAVMGHELGHYVLGHTWRSIFIILLIMGVGLFMVARIAPRLIDRYGDKWGVHGIFDPAVIPVFGLLLTLYFFAATPALNTLIRVNESDADLFGLNVAKEPDGFAKVAMRLSEYRKIEPGPIEEMVFFDHPSGATRVRMAMQWKAANVENPVAVNPGKLEKE</sequence>
<evidence type="ECO:0000259" key="10">
    <source>
        <dbReference type="Pfam" id="PF01435"/>
    </source>
</evidence>
<feature type="active site" evidence="6">
    <location>
        <position position="278"/>
    </location>
</feature>
<evidence type="ECO:0000256" key="2">
    <source>
        <dbReference type="ARBA" id="ARBA00022723"/>
    </source>
</evidence>
<evidence type="ECO:0000256" key="6">
    <source>
        <dbReference type="PIRSR" id="PIRSR627057-1"/>
    </source>
</evidence>
<feature type="transmembrane region" description="Helical" evidence="9">
    <location>
        <begin position="288"/>
        <end position="308"/>
    </location>
</feature>
<dbReference type="Pfam" id="PF16491">
    <property type="entry name" value="Peptidase_M48_N"/>
    <property type="match status" value="1"/>
</dbReference>
<evidence type="ECO:0000256" key="1">
    <source>
        <dbReference type="ARBA" id="ARBA00022670"/>
    </source>
</evidence>